<keyword evidence="6" id="KW-1185">Reference proteome</keyword>
<evidence type="ECO:0000256" key="2">
    <source>
        <dbReference type="SAM" id="SignalP"/>
    </source>
</evidence>
<dbReference type="Gene3D" id="1.10.530.10">
    <property type="match status" value="1"/>
</dbReference>
<feature type="domain" description="Peptidoglycan binding-like" evidence="3">
    <location>
        <begin position="376"/>
        <end position="431"/>
    </location>
</feature>
<name>A0A1N6PGB3_9GAMM</name>
<dbReference type="Proteomes" id="UP000241788">
    <property type="component" value="Unassembled WGS sequence"/>
</dbReference>
<dbReference type="STRING" id="1604334.SAMN05421546_0602"/>
<organism evidence="5 6">
    <name type="scientific">Solilutibacter tolerans</name>
    <dbReference type="NCBI Taxonomy" id="1604334"/>
    <lineage>
        <taxon>Bacteria</taxon>
        <taxon>Pseudomonadati</taxon>
        <taxon>Pseudomonadota</taxon>
        <taxon>Gammaproteobacteria</taxon>
        <taxon>Lysobacterales</taxon>
        <taxon>Lysobacteraceae</taxon>
        <taxon>Solilutibacter</taxon>
    </lineage>
</organism>
<dbReference type="CDD" id="cd13399">
    <property type="entry name" value="Slt35-like"/>
    <property type="match status" value="1"/>
</dbReference>
<feature type="region of interest" description="Disordered" evidence="1">
    <location>
        <begin position="24"/>
        <end position="53"/>
    </location>
</feature>
<evidence type="ECO:0000313" key="6">
    <source>
        <dbReference type="Proteomes" id="UP000241788"/>
    </source>
</evidence>
<dbReference type="InterPro" id="IPR036365">
    <property type="entry name" value="PGBD-like_sf"/>
</dbReference>
<dbReference type="SUPFAM" id="SSF53955">
    <property type="entry name" value="Lysozyme-like"/>
    <property type="match status" value="1"/>
</dbReference>
<proteinExistence type="predicted"/>
<dbReference type="FunFam" id="1.10.8.350:FF:000001">
    <property type="entry name" value="Lytic murein transglycosylase B"/>
    <property type="match status" value="1"/>
</dbReference>
<dbReference type="Gene3D" id="1.10.101.10">
    <property type="entry name" value="PGBD-like superfamily/PGBD"/>
    <property type="match status" value="1"/>
</dbReference>
<dbReference type="Pfam" id="PF01471">
    <property type="entry name" value="PG_binding_1"/>
    <property type="match status" value="1"/>
</dbReference>
<dbReference type="EMBL" id="FTLW01000001">
    <property type="protein sequence ID" value="SIQ03292.1"/>
    <property type="molecule type" value="Genomic_DNA"/>
</dbReference>
<feature type="domain" description="Transglycosylase SLT" evidence="4">
    <location>
        <begin position="62"/>
        <end position="354"/>
    </location>
</feature>
<dbReference type="GO" id="GO:0008933">
    <property type="term" value="F:peptidoglycan lytic transglycosylase activity"/>
    <property type="evidence" value="ECO:0007669"/>
    <property type="project" value="TreeGrafter"/>
</dbReference>
<accession>A0A1N6PGB3</accession>
<protein>
    <submittedName>
        <fullName evidence="5">Glucose-6-phosphate 1-epimerase</fullName>
    </submittedName>
</protein>
<dbReference type="InterPro" id="IPR043426">
    <property type="entry name" value="MltB-like"/>
</dbReference>
<feature type="chain" id="PRO_5012658705" evidence="2">
    <location>
        <begin position="24"/>
        <end position="435"/>
    </location>
</feature>
<dbReference type="InterPro" id="IPR036366">
    <property type="entry name" value="PGBDSf"/>
</dbReference>
<reference evidence="6" key="1">
    <citation type="submission" date="2017-01" db="EMBL/GenBank/DDBJ databases">
        <authorList>
            <person name="Varghese N."/>
            <person name="Submissions S."/>
        </authorList>
    </citation>
    <scope>NUCLEOTIDE SEQUENCE [LARGE SCALE GENOMIC DNA]</scope>
    <source>
        <strain evidence="6">UM1</strain>
    </source>
</reference>
<dbReference type="AlphaFoldDB" id="A0A1N6PGB3"/>
<dbReference type="InterPro" id="IPR011970">
    <property type="entry name" value="MltB_2"/>
</dbReference>
<feature type="signal peptide" evidence="2">
    <location>
        <begin position="1"/>
        <end position="23"/>
    </location>
</feature>
<dbReference type="GO" id="GO:0009253">
    <property type="term" value="P:peptidoglycan catabolic process"/>
    <property type="evidence" value="ECO:0007669"/>
    <property type="project" value="TreeGrafter"/>
</dbReference>
<evidence type="ECO:0000259" key="3">
    <source>
        <dbReference type="Pfam" id="PF01471"/>
    </source>
</evidence>
<evidence type="ECO:0000259" key="4">
    <source>
        <dbReference type="Pfam" id="PF13406"/>
    </source>
</evidence>
<sequence length="435" mass="46541">MIRNARFAIVALTVSLLAACAPAPVKTPPPAKPEPTAPTPAPEPAAPKAPKVVEPTAAELSQFRACMVGLRGPAKAAGVTDAAFDQYALTVSPDMGVLPLLDRQPEFTTALWDYLAALVDSRRIAQGKERMQTHAALLSQVQARTGVDAATVVAVWGVESDYGQNFGQRPLLQSLGTLACFGRRQAFFRSELFEVLKIAQRGDVRAEDLKGSWAGAFGHTQFMPSTYNRIAVDFDGDGRRDLVGSIPDALGSTANYLVKSGWRSGEPWGYEVTLPSGFNTGLAGRTNRHALSDWQAMGVVRVDGGNIDLPANARAAVLIPTGINGPAFLVFKNYDAIYSYNAAESYALAISLLSNALRGQAGLRTPWPTDDPGLGRDERVELQRHLSARGHDIGAIDGVLGSASRDAIRKEQARLGMTPDGRAGQKLLKTLREGR</sequence>
<gene>
    <name evidence="5" type="ORF">SAMN05421546_0602</name>
</gene>
<dbReference type="Gene3D" id="1.10.8.350">
    <property type="entry name" value="Bacterial muramidase"/>
    <property type="match status" value="1"/>
</dbReference>
<dbReference type="InterPro" id="IPR023346">
    <property type="entry name" value="Lysozyme-like_dom_sf"/>
</dbReference>
<dbReference type="InterPro" id="IPR002477">
    <property type="entry name" value="Peptidoglycan-bd-like"/>
</dbReference>
<feature type="compositionally biased region" description="Pro residues" evidence="1">
    <location>
        <begin position="25"/>
        <end position="47"/>
    </location>
</feature>
<dbReference type="PANTHER" id="PTHR30163">
    <property type="entry name" value="MEMBRANE-BOUND LYTIC MUREIN TRANSGLYCOSYLASE B"/>
    <property type="match status" value="1"/>
</dbReference>
<dbReference type="NCBIfam" id="TIGR02283">
    <property type="entry name" value="MltB_2"/>
    <property type="match status" value="1"/>
</dbReference>
<keyword evidence="2" id="KW-0732">Signal</keyword>
<evidence type="ECO:0000256" key="1">
    <source>
        <dbReference type="SAM" id="MobiDB-lite"/>
    </source>
</evidence>
<dbReference type="PROSITE" id="PS51257">
    <property type="entry name" value="PROKAR_LIPOPROTEIN"/>
    <property type="match status" value="1"/>
</dbReference>
<dbReference type="PANTHER" id="PTHR30163:SF10">
    <property type="entry name" value="TRANSGLYCOLASE-RELATED"/>
    <property type="match status" value="1"/>
</dbReference>
<dbReference type="InterPro" id="IPR031304">
    <property type="entry name" value="SLT_2"/>
</dbReference>
<evidence type="ECO:0000313" key="5">
    <source>
        <dbReference type="EMBL" id="SIQ03292.1"/>
    </source>
</evidence>
<dbReference type="SUPFAM" id="SSF47090">
    <property type="entry name" value="PGBD-like"/>
    <property type="match status" value="1"/>
</dbReference>
<dbReference type="Pfam" id="PF13406">
    <property type="entry name" value="SLT_2"/>
    <property type="match status" value="1"/>
</dbReference>